<keyword evidence="6" id="KW-1185">Reference proteome</keyword>
<dbReference type="EMBL" id="JXJT01000002">
    <property type="protein sequence ID" value="PCS04468.1"/>
    <property type="molecule type" value="Genomic_DNA"/>
</dbReference>
<dbReference type="GO" id="GO:0005829">
    <property type="term" value="C:cytosol"/>
    <property type="evidence" value="ECO:0007669"/>
    <property type="project" value="TreeGrafter"/>
</dbReference>
<reference evidence="4 5" key="2">
    <citation type="submission" date="2016-11" db="EMBL/GenBank/DDBJ databases">
        <authorList>
            <person name="Jaros S."/>
            <person name="Januszkiewicz K."/>
            <person name="Wedrychowicz H."/>
        </authorList>
    </citation>
    <scope>NUCLEOTIDE SEQUENCE [LARGE SCALE GENOMIC DNA]</scope>
    <source>
        <strain evidence="4 5">DSM 22330</strain>
    </source>
</reference>
<dbReference type="AlphaFoldDB" id="A0A1K2H554"/>
<dbReference type="OrthoDB" id="9796252at2"/>
<dbReference type="PANTHER" id="PTHR21021">
    <property type="entry name" value="GAF/PUTATIVE CYTOSKELETAL PROTEIN"/>
    <property type="match status" value="1"/>
</dbReference>
<dbReference type="STRING" id="1122154.SAMN02746068_00324"/>
<gene>
    <name evidence="3" type="ORF">RR45_GL000783</name>
    <name evidence="4" type="ORF">SAMN02746068_00324</name>
</gene>
<name>A0A1K2H554_9LACT</name>
<dbReference type="Pfam" id="PF13185">
    <property type="entry name" value="GAF_2"/>
    <property type="match status" value="1"/>
</dbReference>
<evidence type="ECO:0000259" key="2">
    <source>
        <dbReference type="Pfam" id="PF13185"/>
    </source>
</evidence>
<sequence length="166" mass="18264">MTKIEKYDLALRQIDALLDETGNVLSNLSNASALLRGVLPRSIFVGFYLFDGEKLVLGPFQGGVSCVNITLGKGVCGEAAEKAQTMIVPDVTQHANYIACDAVARSEIVVPMYKNGQLVGVLDLDSALVDDYGQLEQTFLERFTEILIDKTNWQFNQFTLKNEAVK</sequence>
<dbReference type="GO" id="GO:0033745">
    <property type="term" value="F:L-methionine-(R)-S-oxide reductase activity"/>
    <property type="evidence" value="ECO:0007669"/>
    <property type="project" value="TreeGrafter"/>
</dbReference>
<proteinExistence type="inferred from homology"/>
<dbReference type="InterPro" id="IPR003018">
    <property type="entry name" value="GAF"/>
</dbReference>
<accession>A0A1K2H554</accession>
<evidence type="ECO:0000313" key="3">
    <source>
        <dbReference type="EMBL" id="PCS04468.1"/>
    </source>
</evidence>
<dbReference type="PANTHER" id="PTHR21021:SF15">
    <property type="entry name" value="FREE METHIONINE-R-SULFOXIDE REDUCTASE"/>
    <property type="match status" value="1"/>
</dbReference>
<organism evidence="4 5">
    <name type="scientific">Pseudolactococcus chungangensis CAU 28 = DSM 22330</name>
    <dbReference type="NCBI Taxonomy" id="1122154"/>
    <lineage>
        <taxon>Bacteria</taxon>
        <taxon>Bacillati</taxon>
        <taxon>Bacillota</taxon>
        <taxon>Bacilli</taxon>
        <taxon>Lactobacillales</taxon>
        <taxon>Streptococcaceae</taxon>
        <taxon>Pseudolactococcus</taxon>
    </lineage>
</organism>
<dbReference type="FunFam" id="3.30.450.40:FF:000008">
    <property type="entry name" value="GAF domain-containing proteins"/>
    <property type="match status" value="1"/>
</dbReference>
<reference evidence="3 6" key="1">
    <citation type="submission" date="2014-12" db="EMBL/GenBank/DDBJ databases">
        <title>Draft genome sequences of 10 type strains of Lactococcus.</title>
        <authorList>
            <person name="Sun Z."/>
            <person name="Zhong Z."/>
            <person name="Liu W."/>
            <person name="Zhang W."/>
            <person name="Zhang H."/>
        </authorList>
    </citation>
    <scope>NUCLEOTIDE SEQUENCE [LARGE SCALE GENOMIC DNA]</scope>
    <source>
        <strain evidence="3 6">DSM 22330</strain>
    </source>
</reference>
<dbReference type="Proteomes" id="UP000218979">
    <property type="component" value="Unassembled WGS sequence"/>
</dbReference>
<dbReference type="InterPro" id="IPR029016">
    <property type="entry name" value="GAF-like_dom_sf"/>
</dbReference>
<evidence type="ECO:0000313" key="4">
    <source>
        <dbReference type="EMBL" id="SFZ71203.1"/>
    </source>
</evidence>
<dbReference type="Gene3D" id="3.30.450.40">
    <property type="match status" value="1"/>
</dbReference>
<evidence type="ECO:0000313" key="5">
    <source>
        <dbReference type="Proteomes" id="UP000185655"/>
    </source>
</evidence>
<evidence type="ECO:0000256" key="1">
    <source>
        <dbReference type="ARBA" id="ARBA00038454"/>
    </source>
</evidence>
<comment type="similarity">
    <text evidence="1">Belongs to the free Met sulfoxide reductase family.</text>
</comment>
<feature type="domain" description="GAF" evidence="2">
    <location>
        <begin position="45"/>
        <end position="145"/>
    </location>
</feature>
<dbReference type="EMBL" id="FPKS01000002">
    <property type="protein sequence ID" value="SFZ71203.1"/>
    <property type="molecule type" value="Genomic_DNA"/>
</dbReference>
<protein>
    <submittedName>
        <fullName evidence="3">30S ribosomal protein S1</fullName>
    </submittedName>
    <submittedName>
        <fullName evidence="4">GAF domain-containing protein</fullName>
    </submittedName>
</protein>
<dbReference type="RefSeq" id="WP_031366454.1">
    <property type="nucleotide sequence ID" value="NZ_FPKS01000002.1"/>
</dbReference>
<dbReference type="Proteomes" id="UP000185655">
    <property type="component" value="Unassembled WGS sequence"/>
</dbReference>
<dbReference type="SUPFAM" id="SSF55781">
    <property type="entry name" value="GAF domain-like"/>
    <property type="match status" value="1"/>
</dbReference>
<evidence type="ECO:0000313" key="6">
    <source>
        <dbReference type="Proteomes" id="UP000218979"/>
    </source>
</evidence>
<keyword evidence="3" id="KW-0689">Ribosomal protein</keyword>
<dbReference type="InterPro" id="IPR051330">
    <property type="entry name" value="Phosphatase_reg/MetRdx"/>
</dbReference>
<dbReference type="GO" id="GO:0005840">
    <property type="term" value="C:ribosome"/>
    <property type="evidence" value="ECO:0007669"/>
    <property type="project" value="UniProtKB-KW"/>
</dbReference>
<keyword evidence="3" id="KW-0687">Ribonucleoprotein</keyword>